<dbReference type="InterPro" id="IPR011050">
    <property type="entry name" value="Pectin_lyase_fold/virulence"/>
</dbReference>
<dbReference type="STRING" id="252514.A3224_06620"/>
<dbReference type="SUPFAM" id="SSF49785">
    <property type="entry name" value="Galactose-binding domain-like"/>
    <property type="match status" value="1"/>
</dbReference>
<dbReference type="Pfam" id="PF00754">
    <property type="entry name" value="F5_F8_type_C"/>
    <property type="match status" value="1"/>
</dbReference>
<dbReference type="InterPro" id="IPR008979">
    <property type="entry name" value="Galactose-bd-like_sf"/>
</dbReference>
<sequence>MGISWGRGDSRAYTFQIWAWASASGWTKVYEGESSGKTNDIEVYDIDDAVAKTIRVRTFENTSGSEWTNIQEVVLYDNTLASGSGDNLSIEKAFDDGSSHAKYPASNVIDGDTSFASRWAASGSPANITVQLEEATTISEVGVAWGRGDARAHTFEIYARPGTSGSDTWTKVYDSVSSGKTAEIEYYDVDNIEARQIRIKTFENTDGTEWTNITEIVVKGPESGDSTSSAIPDAPDSSWTYCSAERETCEFSGVKELAYGAEDNWSFSIEVDGVPCNNSYLEDVFKGKTKSCWIRPANREYTVINNLDELKSAMNNSGQHLRMRRGTYVADELISGENIVFKFEGDDNYLDMTGVTVQVPTALLASMSRTPVHSHVTYSIVGNGNIIVNGTFENIYPNGQHDVTDFGEHNDDSHSDYWPARQMTEFKIWGDNNELRGNKIIIRGSYPYGYGDMFGKGSGSVVYLRKHAGINVIGDNTVIDGVDLTVLAFGHGIFMQGADNTVIRNSRVEGVLRLGADMYKDGANSLPAQWNYEQQSPDWYVGIPIVKDRMYNLTEDGIRAYSSGTKYDGSVVNTGSVYVENTIVDKMRNCFALVAASYAELHNVEATRCAENGYSLPSYGVVTNSRGDWAYAPLIQMPYGNEKNISLDITVLEPEHTTGNFNLTNIAGSGHKIILRDGGGSVQGSNSIAVGYAWDRWDYSADDLYRHTARDIEIHNYTDYPMVLTEYSSDITGTSEGKVSDNGEDNSVK</sequence>
<dbReference type="KEGG" id="mthd:A3224_06620"/>
<evidence type="ECO:0000313" key="2">
    <source>
        <dbReference type="EMBL" id="AMX02299.1"/>
    </source>
</evidence>
<evidence type="ECO:0000313" key="3">
    <source>
        <dbReference type="Proteomes" id="UP000076077"/>
    </source>
</evidence>
<dbReference type="SUPFAM" id="SSF51126">
    <property type="entry name" value="Pectin lyase-like"/>
    <property type="match status" value="1"/>
</dbReference>
<proteinExistence type="predicted"/>
<dbReference type="InterPro" id="IPR000421">
    <property type="entry name" value="FA58C"/>
</dbReference>
<protein>
    <recommendedName>
        <fullName evidence="1">F5/8 type C domain-containing protein</fullName>
    </recommendedName>
</protein>
<evidence type="ECO:0000259" key="1">
    <source>
        <dbReference type="Pfam" id="PF00754"/>
    </source>
</evidence>
<name>A0A143HKQ2_MICTH</name>
<feature type="domain" description="F5/8 type C" evidence="1">
    <location>
        <begin position="98"/>
        <end position="216"/>
    </location>
</feature>
<accession>A0A143HKQ2</accession>
<dbReference type="EMBL" id="CP014864">
    <property type="protein sequence ID" value="AMX02299.1"/>
    <property type="molecule type" value="Genomic_DNA"/>
</dbReference>
<gene>
    <name evidence="2" type="ORF">A3224_06620</name>
</gene>
<dbReference type="Proteomes" id="UP000076077">
    <property type="component" value="Chromosome"/>
</dbReference>
<dbReference type="AlphaFoldDB" id="A0A143HKQ2"/>
<reference evidence="3" key="1">
    <citation type="submission" date="2016-03" db="EMBL/GenBank/DDBJ databases">
        <authorList>
            <person name="Lee Y.-S."/>
            <person name="Choi Y.-L."/>
        </authorList>
    </citation>
    <scope>NUCLEOTIDE SEQUENCE [LARGE SCALE GENOMIC DNA]</scope>
    <source>
        <strain evidence="3">DAU221</strain>
    </source>
</reference>
<keyword evidence="3" id="KW-1185">Reference proteome</keyword>
<dbReference type="Gene3D" id="2.60.120.260">
    <property type="entry name" value="Galactose-binding domain-like"/>
    <property type="match status" value="2"/>
</dbReference>
<organism evidence="2 3">
    <name type="scientific">Microbulbifer thermotolerans</name>
    <dbReference type="NCBI Taxonomy" id="252514"/>
    <lineage>
        <taxon>Bacteria</taxon>
        <taxon>Pseudomonadati</taxon>
        <taxon>Pseudomonadota</taxon>
        <taxon>Gammaproteobacteria</taxon>
        <taxon>Cellvibrionales</taxon>
        <taxon>Microbulbiferaceae</taxon>
        <taxon>Microbulbifer</taxon>
    </lineage>
</organism>